<dbReference type="InterPro" id="IPR029039">
    <property type="entry name" value="Flavoprotein-like_sf"/>
</dbReference>
<evidence type="ECO:0000256" key="2">
    <source>
        <dbReference type="ARBA" id="ARBA00022643"/>
    </source>
</evidence>
<dbReference type="Pfam" id="PF12724">
    <property type="entry name" value="Flavodoxin_5"/>
    <property type="match status" value="1"/>
</dbReference>
<evidence type="ECO:0000256" key="1">
    <source>
        <dbReference type="ARBA" id="ARBA00022630"/>
    </source>
</evidence>
<dbReference type="Proteomes" id="UP001281305">
    <property type="component" value="Chromosome"/>
</dbReference>
<evidence type="ECO:0000313" key="5">
    <source>
        <dbReference type="Proteomes" id="UP001281305"/>
    </source>
</evidence>
<keyword evidence="2" id="KW-0288">FMN</keyword>
<evidence type="ECO:0000259" key="3">
    <source>
        <dbReference type="PROSITE" id="PS50902"/>
    </source>
</evidence>
<gene>
    <name evidence="4" type="ORF">RZS32_012750</name>
</gene>
<dbReference type="PANTHER" id="PTHR38030:SF2">
    <property type="entry name" value="PROTOPORPHYRINOGEN IX DEHYDROGENASE [QUINONE]"/>
    <property type="match status" value="1"/>
</dbReference>
<keyword evidence="5" id="KW-1185">Reference proteome</keyword>
<feature type="domain" description="Flavodoxin-like" evidence="3">
    <location>
        <begin position="3"/>
        <end position="150"/>
    </location>
</feature>
<dbReference type="SUPFAM" id="SSF52218">
    <property type="entry name" value="Flavoproteins"/>
    <property type="match status" value="1"/>
</dbReference>
<accession>A0ABZ2THN2</accession>
<dbReference type="InterPro" id="IPR026816">
    <property type="entry name" value="Flavodoxin_dom"/>
</dbReference>
<sequence>MKVLIIFESVEGQTQKITDFVDHQLSATGHAVKVFNTENRTSPIDLEDFDGIVLAAPVHERRHPKAFEVFVSASREDLDKKQTLLLSVSLKAAFPEGQEEAWDYLTEMKMRTGFTPSKEMIVAGAVRTDSYDYFEKQVLNNVVLAGEKSI</sequence>
<dbReference type="PANTHER" id="PTHR38030">
    <property type="entry name" value="PROTOPORPHYRINOGEN IX DEHYDROGENASE [MENAQUINONE]"/>
    <property type="match status" value="1"/>
</dbReference>
<name>A0ABZ2THN2_9RHOB</name>
<organism evidence="4 5">
    <name type="scientific">Roseovarius rhodophyticola</name>
    <dbReference type="NCBI Taxonomy" id="3080827"/>
    <lineage>
        <taxon>Bacteria</taxon>
        <taxon>Pseudomonadati</taxon>
        <taxon>Pseudomonadota</taxon>
        <taxon>Alphaproteobacteria</taxon>
        <taxon>Rhodobacterales</taxon>
        <taxon>Roseobacteraceae</taxon>
        <taxon>Roseovarius</taxon>
    </lineage>
</organism>
<dbReference type="PROSITE" id="PS50902">
    <property type="entry name" value="FLAVODOXIN_LIKE"/>
    <property type="match status" value="1"/>
</dbReference>
<evidence type="ECO:0000313" key="4">
    <source>
        <dbReference type="EMBL" id="WYK17278.1"/>
    </source>
</evidence>
<dbReference type="InterPro" id="IPR052200">
    <property type="entry name" value="Protoporphyrinogen_IX_DH"/>
</dbReference>
<dbReference type="Gene3D" id="3.40.50.360">
    <property type="match status" value="1"/>
</dbReference>
<dbReference type="RefSeq" id="WP_317057349.1">
    <property type="nucleotide sequence ID" value="NZ_CP146606.1"/>
</dbReference>
<proteinExistence type="predicted"/>
<protein>
    <submittedName>
        <fullName evidence="4">Flavodoxin domain-containing protein</fullName>
    </submittedName>
</protein>
<keyword evidence="1" id="KW-0285">Flavoprotein</keyword>
<dbReference type="InterPro" id="IPR008254">
    <property type="entry name" value="Flavodoxin/NO_synth"/>
</dbReference>
<dbReference type="EMBL" id="CP146606">
    <property type="protein sequence ID" value="WYK17278.1"/>
    <property type="molecule type" value="Genomic_DNA"/>
</dbReference>
<reference evidence="4 5" key="1">
    <citation type="submission" date="2024-02" db="EMBL/GenBank/DDBJ databases">
        <title>Roseovarius strain W115 nov., isolated from a marine algae.</title>
        <authorList>
            <person name="Lee M.W."/>
            <person name="Lee J.K."/>
            <person name="Kim J.M."/>
            <person name="Choi D.G."/>
            <person name="Baek J.H."/>
            <person name="Bayburt H."/>
            <person name="Jung J.J."/>
            <person name="Han D.M."/>
            <person name="Jeon C.O."/>
        </authorList>
    </citation>
    <scope>NUCLEOTIDE SEQUENCE [LARGE SCALE GENOMIC DNA]</scope>
    <source>
        <strain evidence="4 5">W115</strain>
    </source>
</reference>